<sequence length="366" mass="40972">MAGQSNMRGHGYYRDPFTGHELCKEPQPHVFLYDSSERWRPFDRDPSHQLHQSPRSVHHTLPDPTVRDPHLLETRGASLAVGFANMYRAIMPDVPLGLIASAHGGTSLSDWQRPAELNTQTADTTLYGAMWDRIQQVHSVAGILWYQGESDTSNKQDADTYLDRFQHWLSTLRADLEQPNLPLVFVQIGPHRVNVPAMMEHWKTVQDAQFQLMGSCPFTAGVASLDVDLDDRLHLSACGLSSVGKRLAIAAHKAKQGQGHQATPLPDKAYLETTPSGHTSIVVEFKYLHKPWHLKAYEQVFGFSIESSKIALLKTIVCDDSKGSVRLYLSDKPDTPFTICYGMHQSMVNLVTLDGMALPAFKLKVY</sequence>
<dbReference type="InterPro" id="IPR036514">
    <property type="entry name" value="SGNH_hydro_sf"/>
</dbReference>
<feature type="region of interest" description="Disordered" evidence="2">
    <location>
        <begin position="43"/>
        <end position="69"/>
    </location>
</feature>
<organism evidence="4 5">
    <name type="scientific">Rhizopus stolonifer</name>
    <name type="common">Rhizopus nigricans</name>
    <dbReference type="NCBI Taxonomy" id="4846"/>
    <lineage>
        <taxon>Eukaryota</taxon>
        <taxon>Fungi</taxon>
        <taxon>Fungi incertae sedis</taxon>
        <taxon>Mucoromycota</taxon>
        <taxon>Mucoromycotina</taxon>
        <taxon>Mucoromycetes</taxon>
        <taxon>Mucorales</taxon>
        <taxon>Mucorineae</taxon>
        <taxon>Rhizopodaceae</taxon>
        <taxon>Rhizopus</taxon>
    </lineage>
</organism>
<dbReference type="OrthoDB" id="42638at2759"/>
<evidence type="ECO:0000313" key="5">
    <source>
        <dbReference type="Proteomes" id="UP000253551"/>
    </source>
</evidence>
<dbReference type="GO" id="GO:0016787">
    <property type="term" value="F:hydrolase activity"/>
    <property type="evidence" value="ECO:0007669"/>
    <property type="project" value="UniProtKB-KW"/>
</dbReference>
<name>A0A367KIF9_RHIST</name>
<evidence type="ECO:0000259" key="3">
    <source>
        <dbReference type="Pfam" id="PF03629"/>
    </source>
</evidence>
<dbReference type="AlphaFoldDB" id="A0A367KIF9"/>
<dbReference type="SUPFAM" id="SSF52266">
    <property type="entry name" value="SGNH hydrolase"/>
    <property type="match status" value="1"/>
</dbReference>
<dbReference type="InterPro" id="IPR005181">
    <property type="entry name" value="SASA"/>
</dbReference>
<reference evidence="4 5" key="1">
    <citation type="journal article" date="2018" name="G3 (Bethesda)">
        <title>Phylogenetic and Phylogenomic Definition of Rhizopus Species.</title>
        <authorList>
            <person name="Gryganskyi A.P."/>
            <person name="Golan J."/>
            <person name="Dolatabadi S."/>
            <person name="Mondo S."/>
            <person name="Robb S."/>
            <person name="Idnurm A."/>
            <person name="Muszewska A."/>
            <person name="Steczkiewicz K."/>
            <person name="Masonjones S."/>
            <person name="Liao H.L."/>
            <person name="Gajdeczka M.T."/>
            <person name="Anike F."/>
            <person name="Vuek A."/>
            <person name="Anishchenko I.M."/>
            <person name="Voigt K."/>
            <person name="de Hoog G.S."/>
            <person name="Smith M.E."/>
            <person name="Heitman J."/>
            <person name="Vilgalys R."/>
            <person name="Stajich J.E."/>
        </authorList>
    </citation>
    <scope>NUCLEOTIDE SEQUENCE [LARGE SCALE GENOMIC DNA]</scope>
    <source>
        <strain evidence="4 5">LSU 92-RS-03</strain>
    </source>
</reference>
<accession>A0A367KIF9</accession>
<comment type="caution">
    <text evidence="4">The sequence shown here is derived from an EMBL/GenBank/DDBJ whole genome shotgun (WGS) entry which is preliminary data.</text>
</comment>
<evidence type="ECO:0000256" key="1">
    <source>
        <dbReference type="ARBA" id="ARBA00022801"/>
    </source>
</evidence>
<dbReference type="PANTHER" id="PTHR31988:SF19">
    <property type="entry name" value="9-O-ACETYL-N-ACETYLNEURAMINIC ACID DEACETYLASE-RELATED"/>
    <property type="match status" value="1"/>
</dbReference>
<dbReference type="Gene3D" id="3.40.50.1110">
    <property type="entry name" value="SGNH hydrolase"/>
    <property type="match status" value="1"/>
</dbReference>
<proteinExistence type="predicted"/>
<dbReference type="Pfam" id="PF03629">
    <property type="entry name" value="SASA"/>
    <property type="match status" value="1"/>
</dbReference>
<protein>
    <recommendedName>
        <fullName evidence="3">Sialate O-acetylesterase domain-containing protein</fullName>
    </recommendedName>
</protein>
<keyword evidence="1" id="KW-0378">Hydrolase</keyword>
<evidence type="ECO:0000256" key="2">
    <source>
        <dbReference type="SAM" id="MobiDB-lite"/>
    </source>
</evidence>
<gene>
    <name evidence="4" type="ORF">CU098_011840</name>
</gene>
<dbReference type="Proteomes" id="UP000253551">
    <property type="component" value="Unassembled WGS sequence"/>
</dbReference>
<evidence type="ECO:0000313" key="4">
    <source>
        <dbReference type="EMBL" id="RCI01949.1"/>
    </source>
</evidence>
<keyword evidence="5" id="KW-1185">Reference proteome</keyword>
<feature type="domain" description="Sialate O-acetylesterase" evidence="3">
    <location>
        <begin position="1"/>
        <end position="251"/>
    </location>
</feature>
<dbReference type="InterPro" id="IPR052940">
    <property type="entry name" value="Carb_Esterase_6"/>
</dbReference>
<dbReference type="PANTHER" id="PTHR31988">
    <property type="entry name" value="ESTERASE, PUTATIVE (DUF303)-RELATED"/>
    <property type="match status" value="1"/>
</dbReference>
<dbReference type="EMBL" id="PJQM01001598">
    <property type="protein sequence ID" value="RCI01949.1"/>
    <property type="molecule type" value="Genomic_DNA"/>
</dbReference>